<dbReference type="CDD" id="cd06359">
    <property type="entry name" value="PBP1_Nba-like"/>
    <property type="match status" value="1"/>
</dbReference>
<feature type="domain" description="Leucine-binding protein" evidence="4">
    <location>
        <begin position="37"/>
        <end position="374"/>
    </location>
</feature>
<comment type="caution">
    <text evidence="5">The sequence shown here is derived from an EMBL/GenBank/DDBJ whole genome shotgun (WGS) entry which is preliminary data.</text>
</comment>
<feature type="signal peptide" evidence="3">
    <location>
        <begin position="1"/>
        <end position="24"/>
    </location>
</feature>
<dbReference type="EMBL" id="JAPCKI010000006">
    <property type="protein sequence ID" value="MDD2178249.1"/>
    <property type="molecule type" value="Genomic_DNA"/>
</dbReference>
<accession>A0ABT5RX24</accession>
<name>A0ABT5RX24_9BURK</name>
<evidence type="ECO:0000259" key="4">
    <source>
        <dbReference type="Pfam" id="PF13458"/>
    </source>
</evidence>
<feature type="chain" id="PRO_5046193331" evidence="3">
    <location>
        <begin position="25"/>
        <end position="403"/>
    </location>
</feature>
<dbReference type="PANTHER" id="PTHR30483">
    <property type="entry name" value="LEUCINE-SPECIFIC-BINDING PROTEIN"/>
    <property type="match status" value="1"/>
</dbReference>
<dbReference type="InterPro" id="IPR028081">
    <property type="entry name" value="Leu-bd"/>
</dbReference>
<dbReference type="PANTHER" id="PTHR30483:SF6">
    <property type="entry name" value="PERIPLASMIC BINDING PROTEIN OF ABC TRANSPORTER FOR NATURAL AMINO ACIDS"/>
    <property type="match status" value="1"/>
</dbReference>
<dbReference type="InterPro" id="IPR028082">
    <property type="entry name" value="Peripla_BP_I"/>
</dbReference>
<dbReference type="SUPFAM" id="SSF53822">
    <property type="entry name" value="Periplasmic binding protein-like I"/>
    <property type="match status" value="1"/>
</dbReference>
<dbReference type="Pfam" id="PF13458">
    <property type="entry name" value="Peripla_BP_6"/>
    <property type="match status" value="1"/>
</dbReference>
<evidence type="ECO:0000256" key="1">
    <source>
        <dbReference type="ARBA" id="ARBA00010062"/>
    </source>
</evidence>
<proteinExistence type="inferred from homology"/>
<keyword evidence="6" id="KW-1185">Reference proteome</keyword>
<protein>
    <submittedName>
        <fullName evidence="5">ABC transporter substrate-binding protein</fullName>
    </submittedName>
</protein>
<dbReference type="Gene3D" id="3.40.50.2300">
    <property type="match status" value="2"/>
</dbReference>
<evidence type="ECO:0000256" key="3">
    <source>
        <dbReference type="SAM" id="SignalP"/>
    </source>
</evidence>
<keyword evidence="2 3" id="KW-0732">Signal</keyword>
<evidence type="ECO:0000256" key="2">
    <source>
        <dbReference type="ARBA" id="ARBA00022729"/>
    </source>
</evidence>
<gene>
    <name evidence="5" type="ORF">OIN59_12475</name>
</gene>
<sequence>MALTFRSSSRVHVVARLTALVALAACTCVSAIAQSGPIKVGMALDISGPFAGPGAEARDGFALAIKQLGGKLGGQPVEFVQTDMAGSPDQAKQLVDRFVQREKIDLFTGPIASNVALAVAPSLFAAKVPYLSNNAGPSQLAGAQCNAYFFGTAYQNDQFHEAAGQFAADQKFGRMVVMAPNYPAGKDGITGFKRKYKGQVADEIYTKVGQIDYATELAQLRAAKPDAVYFFLPGAMGINFIKQFVGAGLSKDITLVTSGFSADEDIIGAVGDPMLGLFNTTHWAHDMDNAPNKAFVAAFRKEYGGRYPSIYAAQAYDVIAAMDAAVKAVGGKVSDKEALIKALAKAQFPSVRGTFRYANNHYPVQNFYLRTIGKNAEGRVTNKTIKTVLENYGDAYASQCPLK</sequence>
<dbReference type="InterPro" id="IPR051010">
    <property type="entry name" value="BCAA_transport"/>
</dbReference>
<comment type="similarity">
    <text evidence="1">Belongs to the leucine-binding protein family.</text>
</comment>
<organism evidence="5 6">
    <name type="scientific">Acidovorax benzenivorans</name>
    <dbReference type="NCBI Taxonomy" id="2987520"/>
    <lineage>
        <taxon>Bacteria</taxon>
        <taxon>Pseudomonadati</taxon>
        <taxon>Pseudomonadota</taxon>
        <taxon>Betaproteobacteria</taxon>
        <taxon>Burkholderiales</taxon>
        <taxon>Comamonadaceae</taxon>
        <taxon>Acidovorax</taxon>
    </lineage>
</organism>
<reference evidence="5" key="1">
    <citation type="submission" date="2022-10" db="EMBL/GenBank/DDBJ databases">
        <title>Description of microaerobic benzene degrading bacteria.</title>
        <authorList>
            <person name="Bedics A."/>
            <person name="Tancsics A."/>
            <person name="Banerjee S."/>
        </authorList>
    </citation>
    <scope>NUCLEOTIDE SEQUENCE</scope>
    <source>
        <strain evidence="5">D2M1</strain>
    </source>
</reference>
<dbReference type="Proteomes" id="UP001148932">
    <property type="component" value="Unassembled WGS sequence"/>
</dbReference>
<evidence type="ECO:0000313" key="5">
    <source>
        <dbReference type="EMBL" id="MDD2178249.1"/>
    </source>
</evidence>
<dbReference type="RefSeq" id="WP_274110745.1">
    <property type="nucleotide sequence ID" value="NZ_JAPCKI010000006.1"/>
</dbReference>
<evidence type="ECO:0000313" key="6">
    <source>
        <dbReference type="Proteomes" id="UP001148932"/>
    </source>
</evidence>